<dbReference type="CDD" id="cd00959">
    <property type="entry name" value="DeoC"/>
    <property type="match status" value="1"/>
</dbReference>
<comment type="subcellular location">
    <subcellularLocation>
        <location evidence="7">Cytoplasm</location>
    </subcellularLocation>
</comment>
<dbReference type="OrthoDB" id="9778711at2"/>
<dbReference type="GO" id="GO:0016052">
    <property type="term" value="P:carbohydrate catabolic process"/>
    <property type="evidence" value="ECO:0007669"/>
    <property type="project" value="TreeGrafter"/>
</dbReference>
<comment type="pathway">
    <text evidence="7">Carbohydrate degradation; 2-deoxy-D-ribose 1-phosphate degradation; D-glyceraldehyde 3-phosphate and acetaldehyde from 2-deoxy-alpha-D-ribose 1-phosphate: step 2/2.</text>
</comment>
<dbReference type="HOGENOM" id="CLU_053595_0_1_14"/>
<dbReference type="GO" id="GO:0009264">
    <property type="term" value="P:deoxyribonucleotide catabolic process"/>
    <property type="evidence" value="ECO:0007669"/>
    <property type="project" value="UniProtKB-UniRule"/>
</dbReference>
<evidence type="ECO:0000256" key="5">
    <source>
        <dbReference type="ARBA" id="ARBA00048791"/>
    </source>
</evidence>
<evidence type="ECO:0000313" key="8">
    <source>
        <dbReference type="EMBL" id="ADE19467.1"/>
    </source>
</evidence>
<proteinExistence type="inferred from homology"/>
<comment type="catalytic activity">
    <reaction evidence="5 7">
        <text>2-deoxy-D-ribose 5-phosphate = D-glyceraldehyde 3-phosphate + acetaldehyde</text>
        <dbReference type="Rhea" id="RHEA:12821"/>
        <dbReference type="ChEBI" id="CHEBI:15343"/>
        <dbReference type="ChEBI" id="CHEBI:59776"/>
        <dbReference type="ChEBI" id="CHEBI:62877"/>
        <dbReference type="EC" id="4.1.2.4"/>
    </reaction>
</comment>
<evidence type="ECO:0000256" key="7">
    <source>
        <dbReference type="HAMAP-Rule" id="MF_00114"/>
    </source>
</evidence>
<comment type="similarity">
    <text evidence="1 7">Belongs to the DeoC/FbaB aldolase family. DeoC type 1 subfamily.</text>
</comment>
<organism evidence="8 9">
    <name type="scientific">Mycoplasma crocodyli (strain ATCC 51981 / MP145)</name>
    <dbReference type="NCBI Taxonomy" id="512564"/>
    <lineage>
        <taxon>Bacteria</taxon>
        <taxon>Bacillati</taxon>
        <taxon>Mycoplasmatota</taxon>
        <taxon>Mollicutes</taxon>
        <taxon>Mycoplasmataceae</taxon>
        <taxon>Mycoplasma</taxon>
    </lineage>
</organism>
<keyword evidence="2 7" id="KW-0963">Cytoplasm</keyword>
<keyword evidence="3 7" id="KW-0456">Lyase</keyword>
<dbReference type="Proteomes" id="UP000001845">
    <property type="component" value="Chromosome"/>
</dbReference>
<gene>
    <name evidence="7 8" type="primary">deoC</name>
    <name evidence="8" type="ordered locus">MCRO_0244</name>
</gene>
<keyword evidence="4 7" id="KW-0704">Schiff base</keyword>
<evidence type="ECO:0000256" key="1">
    <source>
        <dbReference type="ARBA" id="ARBA00010936"/>
    </source>
</evidence>
<dbReference type="HAMAP" id="MF_00114">
    <property type="entry name" value="DeoC_type1"/>
    <property type="match status" value="1"/>
</dbReference>
<evidence type="ECO:0000256" key="3">
    <source>
        <dbReference type="ARBA" id="ARBA00023239"/>
    </source>
</evidence>
<dbReference type="AlphaFoldDB" id="D5E553"/>
<dbReference type="GO" id="GO:0004139">
    <property type="term" value="F:deoxyribose-phosphate aldolase activity"/>
    <property type="evidence" value="ECO:0007669"/>
    <property type="project" value="UniProtKB-UniRule"/>
</dbReference>
<dbReference type="KEGG" id="mcd:MCRO_0244"/>
<keyword evidence="9" id="KW-1185">Reference proteome</keyword>
<dbReference type="GO" id="GO:0006018">
    <property type="term" value="P:2-deoxyribose 1-phosphate catabolic process"/>
    <property type="evidence" value="ECO:0007669"/>
    <property type="project" value="UniProtKB-UniRule"/>
</dbReference>
<evidence type="ECO:0000313" key="9">
    <source>
        <dbReference type="Proteomes" id="UP000001845"/>
    </source>
</evidence>
<reference evidence="9" key="1">
    <citation type="submission" date="2010-03" db="EMBL/GenBank/DDBJ databases">
        <title>The complete genome of Mycoplasma crocodyli MP145.</title>
        <authorList>
            <person name="Glass J.I."/>
            <person name="Durkin A.S."/>
            <person name="Hostetler J."/>
            <person name="Jackson J."/>
            <person name="Johnson J."/>
            <person name="May M.A."/>
            <person name="Paralanov V."/>
            <person name="Radune D."/>
            <person name="Szczypinski B."/>
            <person name="Brown D.R."/>
        </authorList>
    </citation>
    <scope>NUCLEOTIDE SEQUENCE [LARGE SCALE GENOMIC DNA]</scope>
    <source>
        <strain evidence="9">ATCC 51981 / MP145</strain>
    </source>
</reference>
<dbReference type="PIRSF" id="PIRSF001357">
    <property type="entry name" value="DeoC"/>
    <property type="match status" value="1"/>
</dbReference>
<protein>
    <recommendedName>
        <fullName evidence="7">Deoxyribose-phosphate aldolase</fullName>
        <shortName evidence="7">DERA</shortName>
        <ecNumber evidence="7">4.1.2.4</ecNumber>
    </recommendedName>
    <alternativeName>
        <fullName evidence="7">2-deoxy-D-ribose 5-phosphate aldolase</fullName>
    </alternativeName>
    <alternativeName>
        <fullName evidence="7">Phosphodeoxyriboaldolase</fullName>
        <shortName evidence="7">Deoxyriboaldolase</shortName>
    </alternativeName>
</protein>
<feature type="active site" description="Schiff-base intermediate with acetaldehyde" evidence="7">
    <location>
        <position position="151"/>
    </location>
</feature>
<dbReference type="EC" id="4.1.2.4" evidence="7"/>
<dbReference type="SMART" id="SM01133">
    <property type="entry name" value="DeoC"/>
    <property type="match status" value="1"/>
</dbReference>
<evidence type="ECO:0000256" key="4">
    <source>
        <dbReference type="ARBA" id="ARBA00023270"/>
    </source>
</evidence>
<dbReference type="NCBIfam" id="TIGR00126">
    <property type="entry name" value="deoC"/>
    <property type="match status" value="1"/>
</dbReference>
<dbReference type="PANTHER" id="PTHR10889:SF1">
    <property type="entry name" value="DEOXYRIBOSE-PHOSPHATE ALDOLASE"/>
    <property type="match status" value="1"/>
</dbReference>
<dbReference type="Gene3D" id="3.20.20.70">
    <property type="entry name" value="Aldolase class I"/>
    <property type="match status" value="1"/>
</dbReference>
<feature type="active site" description="Proton donor/acceptor" evidence="7">
    <location>
        <position position="180"/>
    </location>
</feature>
<dbReference type="GO" id="GO:0005737">
    <property type="term" value="C:cytoplasm"/>
    <property type="evidence" value="ECO:0007669"/>
    <property type="project" value="UniProtKB-SubCell"/>
</dbReference>
<accession>D5E553</accession>
<comment type="function">
    <text evidence="6 7">Catalyzes a reversible aldol reaction between acetaldehyde and D-glyceraldehyde 3-phosphate to generate 2-deoxy-D-ribose 5-phosphate.</text>
</comment>
<dbReference type="InterPro" id="IPR002915">
    <property type="entry name" value="DeoC/FbaB/LacD_aldolase"/>
</dbReference>
<dbReference type="STRING" id="512564.MCRO_0244"/>
<dbReference type="Pfam" id="PF01791">
    <property type="entry name" value="DeoC"/>
    <property type="match status" value="1"/>
</dbReference>
<dbReference type="eggNOG" id="COG0274">
    <property type="taxonomic scope" value="Bacteria"/>
</dbReference>
<dbReference type="InterPro" id="IPR013785">
    <property type="entry name" value="Aldolase_TIM"/>
</dbReference>
<dbReference type="UniPathway" id="UPA00002">
    <property type="reaction ID" value="UER00468"/>
</dbReference>
<evidence type="ECO:0000256" key="6">
    <source>
        <dbReference type="ARBA" id="ARBA00056337"/>
    </source>
</evidence>
<dbReference type="PANTHER" id="PTHR10889">
    <property type="entry name" value="DEOXYRIBOSE-PHOSPHATE ALDOLASE"/>
    <property type="match status" value="1"/>
</dbReference>
<dbReference type="InterPro" id="IPR028581">
    <property type="entry name" value="DeoC_typeI"/>
</dbReference>
<dbReference type="SUPFAM" id="SSF51569">
    <property type="entry name" value="Aldolase"/>
    <property type="match status" value="1"/>
</dbReference>
<feature type="active site" description="Proton donor/acceptor" evidence="7">
    <location>
        <position position="89"/>
    </location>
</feature>
<reference evidence="8 9" key="3">
    <citation type="journal article" date="2011" name="J. Bacteriol.">
        <title>Genome sequences of Mycoplasma alligatoris A21JP2T and Mycoplasma crocodyli MP145T.</title>
        <authorList>
            <person name="Brown D.R."/>
            <person name="Farmerie W.G."/>
            <person name="May M."/>
            <person name="Benders G.A."/>
            <person name="Durkin A.S."/>
            <person name="Hlavinka K."/>
            <person name="Hostetler J."/>
            <person name="Jackson J."/>
            <person name="Johnson J."/>
            <person name="Miller R.H."/>
            <person name="Paralanov V."/>
            <person name="Radune D."/>
            <person name="Szczypinski B."/>
            <person name="Glass J.I."/>
        </authorList>
    </citation>
    <scope>NUCLEOTIDE SEQUENCE [LARGE SCALE GENOMIC DNA]</scope>
    <source>
        <strain evidence="9">ATCC 51981 / MP145</strain>
    </source>
</reference>
<dbReference type="InterPro" id="IPR011343">
    <property type="entry name" value="DeoC"/>
</dbReference>
<dbReference type="EMBL" id="CP001991">
    <property type="protein sequence ID" value="ADE19467.1"/>
    <property type="molecule type" value="Genomic_DNA"/>
</dbReference>
<evidence type="ECO:0000256" key="2">
    <source>
        <dbReference type="ARBA" id="ARBA00022490"/>
    </source>
</evidence>
<sequence length="220" mass="23925">MNYNKLIDHTFLKPEGTVKDIDKLINEAKEYKFKTICVNSSWVKYCKEKLAGSDVEITSVIGFPLGAMISQAKAGEAKLAIDHGADEIDMVINIGRFKQGDDEYVLNDIKTVKAACGKHILKVIIETALLTADEIKRATEIVMKSGAEFIKTSTGFSYRGATLDDIKLMKSVCGDKLLIKAAGGISNKDDLVAMYNAGATRFGTSRSIAIIEGKESKGGY</sequence>
<dbReference type="FunFam" id="3.20.20.70:FF:000044">
    <property type="entry name" value="Deoxyribose-phosphate aldolase"/>
    <property type="match status" value="1"/>
</dbReference>
<name>D5E553_MYCCM</name>
<reference key="2">
    <citation type="submission" date="2010-03" db="EMBL/GenBank/DDBJ databases">
        <authorList>
            <person name="Ma Z."/>
            <person name="Wang X."/>
            <person name="Liu H."/>
        </authorList>
    </citation>
    <scope>NUCLEOTIDE SEQUENCE</scope>
    <source>
        <strain>MP145</strain>
    </source>
</reference>
<dbReference type="RefSeq" id="WP_013054244.1">
    <property type="nucleotide sequence ID" value="NC_014014.1"/>
</dbReference>